<reference evidence="11" key="1">
    <citation type="submission" date="2018-05" db="EMBL/GenBank/DDBJ databases">
        <title>Genome sequencing of Phenylobacterium sp. HYN0004.</title>
        <authorList>
            <person name="Yi H."/>
            <person name="Baek C."/>
        </authorList>
    </citation>
    <scope>NUCLEOTIDE SEQUENCE [LARGE SCALE GENOMIC DNA]</scope>
    <source>
        <strain evidence="11">HYN0004</strain>
    </source>
</reference>
<evidence type="ECO:0000313" key="11">
    <source>
        <dbReference type="Proteomes" id="UP000247763"/>
    </source>
</evidence>
<evidence type="ECO:0000256" key="6">
    <source>
        <dbReference type="ARBA" id="ARBA00023136"/>
    </source>
</evidence>
<gene>
    <name evidence="10" type="ORF">HYN04_08410</name>
</gene>
<evidence type="ECO:0008006" key="12">
    <source>
        <dbReference type="Google" id="ProtNLM"/>
    </source>
</evidence>
<dbReference type="GO" id="GO:0015288">
    <property type="term" value="F:porin activity"/>
    <property type="evidence" value="ECO:0007669"/>
    <property type="project" value="TreeGrafter"/>
</dbReference>
<dbReference type="Proteomes" id="UP000247763">
    <property type="component" value="Chromosome"/>
</dbReference>
<dbReference type="InterPro" id="IPR051906">
    <property type="entry name" value="TolC-like"/>
</dbReference>
<dbReference type="PANTHER" id="PTHR30026:SF22">
    <property type="entry name" value="OUTER MEMBRANE EFFLUX PROTEIN"/>
    <property type="match status" value="1"/>
</dbReference>
<dbReference type="EMBL" id="CP029479">
    <property type="protein sequence ID" value="AWM77784.1"/>
    <property type="molecule type" value="Genomic_DNA"/>
</dbReference>
<keyword evidence="7" id="KW-0998">Cell outer membrane</keyword>
<dbReference type="InterPro" id="IPR003423">
    <property type="entry name" value="OMP_efflux"/>
</dbReference>
<protein>
    <recommendedName>
        <fullName evidence="12">Type I secretion protein TolC</fullName>
    </recommendedName>
</protein>
<keyword evidence="6" id="KW-0472">Membrane</keyword>
<dbReference type="InterPro" id="IPR010130">
    <property type="entry name" value="T1SS_OMP_TolC"/>
</dbReference>
<dbReference type="GO" id="GO:1990281">
    <property type="term" value="C:efflux pump complex"/>
    <property type="evidence" value="ECO:0007669"/>
    <property type="project" value="TreeGrafter"/>
</dbReference>
<feature type="compositionally biased region" description="Pro residues" evidence="8">
    <location>
        <begin position="478"/>
        <end position="487"/>
    </location>
</feature>
<evidence type="ECO:0000256" key="2">
    <source>
        <dbReference type="ARBA" id="ARBA00007613"/>
    </source>
</evidence>
<dbReference type="Gene3D" id="1.20.1600.10">
    <property type="entry name" value="Outer membrane efflux proteins (OEP)"/>
    <property type="match status" value="1"/>
</dbReference>
<organism evidence="10 11">
    <name type="scientific">Phenylobacterium parvum</name>
    <dbReference type="NCBI Taxonomy" id="2201350"/>
    <lineage>
        <taxon>Bacteria</taxon>
        <taxon>Pseudomonadati</taxon>
        <taxon>Pseudomonadota</taxon>
        <taxon>Alphaproteobacteria</taxon>
        <taxon>Caulobacterales</taxon>
        <taxon>Caulobacteraceae</taxon>
        <taxon>Phenylobacterium</taxon>
    </lineage>
</organism>
<comment type="subcellular location">
    <subcellularLocation>
        <location evidence="1">Cell outer membrane</location>
    </subcellularLocation>
</comment>
<evidence type="ECO:0000256" key="3">
    <source>
        <dbReference type="ARBA" id="ARBA00022448"/>
    </source>
</evidence>
<keyword evidence="9" id="KW-0732">Signal</keyword>
<feature type="region of interest" description="Disordered" evidence="8">
    <location>
        <begin position="475"/>
        <end position="497"/>
    </location>
</feature>
<keyword evidence="3" id="KW-0813">Transport</keyword>
<sequence>MIMRRRSRWLAAVSLAGLTLSAAGASAETMAEAIAMAYASNPTLQAQRAQLRALDENWYQARSGYRPTLSATGRATWTETTLPGTSPQVDIESNSGSAVLSLTQPIYTGGRVSSAVSAAESDSLSGRETLRRVEAQILGQVIQSYVDVRRDQEALRIRQTNVAVLQRQLDESRARFEVGEITRTDVAQSEARLAAAVALLNSAQATLATSRATYEAVVGQAPGDLAPEPPIGTILPASIEQAWDLAESGSPIIRAAEYAEQASRARVAGARAEQMPTIALQGQLGYSGLVSPLHTDAYSRALSGSAVVTVPLFTGGQTLSRVRAASERNTVDRLGIENARRSVRQAITQSWSALQASRSNIEATDKQVRAARIAAEGVVQEQRVGLRTTIDVLNAEQELRAAELAQISARRDEYVAAAGVLAQVGRLQAGYLVPEIPRYDPAANFRNLRVTWGWVPWEVPISGIDGVLVPKPAEIPDRPVPLPPPARTAPEVAPVQK</sequence>
<dbReference type="OrthoDB" id="9789368at2"/>
<evidence type="ECO:0000256" key="9">
    <source>
        <dbReference type="SAM" id="SignalP"/>
    </source>
</evidence>
<evidence type="ECO:0000313" key="10">
    <source>
        <dbReference type="EMBL" id="AWM77784.1"/>
    </source>
</evidence>
<feature type="signal peptide" evidence="9">
    <location>
        <begin position="1"/>
        <end position="27"/>
    </location>
</feature>
<dbReference type="Pfam" id="PF02321">
    <property type="entry name" value="OEP"/>
    <property type="match status" value="2"/>
</dbReference>
<keyword evidence="5" id="KW-0812">Transmembrane</keyword>
<feature type="chain" id="PRO_5016247156" description="Type I secretion protein TolC" evidence="9">
    <location>
        <begin position="28"/>
        <end position="497"/>
    </location>
</feature>
<dbReference type="NCBIfam" id="TIGR01844">
    <property type="entry name" value="type_I_sec_TolC"/>
    <property type="match status" value="1"/>
</dbReference>
<accession>A0A2Z3I2V3</accession>
<proteinExistence type="inferred from homology"/>
<dbReference type="KEGG" id="phb:HYN04_08410"/>
<name>A0A2Z3I2V3_9CAUL</name>
<evidence type="ECO:0000256" key="5">
    <source>
        <dbReference type="ARBA" id="ARBA00022692"/>
    </source>
</evidence>
<evidence type="ECO:0000256" key="8">
    <source>
        <dbReference type="SAM" id="MobiDB-lite"/>
    </source>
</evidence>
<keyword evidence="4" id="KW-1134">Transmembrane beta strand</keyword>
<evidence type="ECO:0000256" key="4">
    <source>
        <dbReference type="ARBA" id="ARBA00022452"/>
    </source>
</evidence>
<comment type="similarity">
    <text evidence="2">Belongs to the outer membrane factor (OMF) (TC 1.B.17) family.</text>
</comment>
<keyword evidence="11" id="KW-1185">Reference proteome</keyword>
<dbReference type="GO" id="GO:0015562">
    <property type="term" value="F:efflux transmembrane transporter activity"/>
    <property type="evidence" value="ECO:0007669"/>
    <property type="project" value="InterPro"/>
</dbReference>
<evidence type="ECO:0000256" key="7">
    <source>
        <dbReference type="ARBA" id="ARBA00023237"/>
    </source>
</evidence>
<evidence type="ECO:0000256" key="1">
    <source>
        <dbReference type="ARBA" id="ARBA00004442"/>
    </source>
</evidence>
<dbReference type="SUPFAM" id="SSF56954">
    <property type="entry name" value="Outer membrane efflux proteins (OEP)"/>
    <property type="match status" value="1"/>
</dbReference>
<dbReference type="AlphaFoldDB" id="A0A2Z3I2V3"/>
<dbReference type="PANTHER" id="PTHR30026">
    <property type="entry name" value="OUTER MEMBRANE PROTEIN TOLC"/>
    <property type="match status" value="1"/>
</dbReference>
<dbReference type="GO" id="GO:0009279">
    <property type="term" value="C:cell outer membrane"/>
    <property type="evidence" value="ECO:0007669"/>
    <property type="project" value="UniProtKB-SubCell"/>
</dbReference>